<proteinExistence type="predicted"/>
<evidence type="ECO:0000256" key="1">
    <source>
        <dbReference type="SAM" id="MobiDB-lite"/>
    </source>
</evidence>
<protein>
    <submittedName>
        <fullName evidence="2">Uncharacterized protein</fullName>
    </submittedName>
</protein>
<accession>A0A0A1TY73</accession>
<gene>
    <name evidence="2" type="ORF">EIN_375810</name>
</gene>
<dbReference type="AlphaFoldDB" id="A0A0A1TY73"/>
<evidence type="ECO:0000313" key="2">
    <source>
        <dbReference type="EMBL" id="ELP83456.1"/>
    </source>
</evidence>
<sequence>MSIKITNIRFPSSTSKAPVPPTLSNNPTPKFTCTQPVVTQPINTSNVYTPSQHPIATPSTYSSNVYTPGQHTTLTQPINSSNVFTPGNLSTQPTYCVQPTPPTQPNVYPSTTLPYSVAQPTQQPSVTTQRYSQQNINSYTSSTPQFRQSLTASAPQNPFIQENYVATSSPIMNLQDLMKSVGMDAIPPSTPTPLPDTITNEKLLELVKQALPSLLEDKKRLFSMLVVRYEALLKNQKTTQVTATLTPQGVKGIQPGVTITPKKMEIKLDPKEQNQTSASVQNPIIKASISKDNVKTPNAQQNVQQKVIQKAPQKSETPPEATPKVYTYSEVEEKMTLLAQMVLDKRVEFISKKRKAEVLFDSKEKSLTRPLFCSAIKGKKSVVLLMRMTNKNCYVVHFGNIPSEYANDWVEMDNFCIFKLFAKGKNCWNMWKQNPSDKKAIDFTDPSQVYNSDEVFNAYISFVVHKNRKVEWDEDFSTAFRPEILNGFVKGDMPSGEEKLEQIVAVSFT</sequence>
<feature type="region of interest" description="Disordered" evidence="1">
    <location>
        <begin position="1"/>
        <end position="28"/>
    </location>
</feature>
<organism evidence="2 3">
    <name type="scientific">Entamoeba invadens IP1</name>
    <dbReference type="NCBI Taxonomy" id="370355"/>
    <lineage>
        <taxon>Eukaryota</taxon>
        <taxon>Amoebozoa</taxon>
        <taxon>Evosea</taxon>
        <taxon>Archamoebae</taxon>
        <taxon>Mastigamoebida</taxon>
        <taxon>Entamoebidae</taxon>
        <taxon>Entamoeba</taxon>
    </lineage>
</organism>
<dbReference type="Proteomes" id="UP000014680">
    <property type="component" value="Unassembled WGS sequence"/>
</dbReference>
<feature type="compositionally biased region" description="Polar residues" evidence="1">
    <location>
        <begin position="9"/>
        <end position="28"/>
    </location>
</feature>
<evidence type="ECO:0000313" key="3">
    <source>
        <dbReference type="Proteomes" id="UP000014680"/>
    </source>
</evidence>
<dbReference type="RefSeq" id="XP_004182802.1">
    <property type="nucleotide sequence ID" value="XM_004182754.1"/>
</dbReference>
<name>A0A0A1TY73_ENTIV</name>
<reference evidence="2 3" key="1">
    <citation type="submission" date="2012-10" db="EMBL/GenBank/DDBJ databases">
        <authorList>
            <person name="Zafar N."/>
            <person name="Inman J."/>
            <person name="Hall N."/>
            <person name="Lorenzi H."/>
            <person name="Caler E."/>
        </authorList>
    </citation>
    <scope>NUCLEOTIDE SEQUENCE [LARGE SCALE GENOMIC DNA]</scope>
    <source>
        <strain evidence="2 3">IP1</strain>
    </source>
</reference>
<dbReference type="GeneID" id="14882384"/>
<dbReference type="EMBL" id="KB207268">
    <property type="protein sequence ID" value="ELP83456.1"/>
    <property type="molecule type" value="Genomic_DNA"/>
</dbReference>
<dbReference type="KEGG" id="eiv:EIN_375810"/>
<keyword evidence="3" id="KW-1185">Reference proteome</keyword>
<dbReference type="VEuPathDB" id="AmoebaDB:EIN_375810"/>